<dbReference type="Proteomes" id="UP000481153">
    <property type="component" value="Unassembled WGS sequence"/>
</dbReference>
<dbReference type="VEuPathDB" id="FungiDB:AeMF1_011336"/>
<evidence type="ECO:0000256" key="3">
    <source>
        <dbReference type="SAM" id="Phobius"/>
    </source>
</evidence>
<name>A0A6G0WV99_9STRA</name>
<keyword evidence="5" id="KW-1185">Reference proteome</keyword>
<dbReference type="PANTHER" id="PTHR45617">
    <property type="entry name" value="LEUCINE RICH REPEAT FAMILY PROTEIN"/>
    <property type="match status" value="1"/>
</dbReference>
<sequence length="377" mass="41865">MARASIILTLCPSATNVSVPCLKDPTTGLTTTLSSSSNQSYNFSNLNISVLRDLPTDAQWVDLSYNQISNISRSMPSTLKFLNLSHNTLQKNWIQTPISATTLDVSNNQGGLRWMENVLWGVSLPKLTRLIFRTNNLKEISLSYDNFPLNPHPFSALDLSGNVNMNFSATADVFKYMNKIITFSADTNSYNDTLRACGNRTDYVVKLRSLPVQYSSQGEAQYDKSSAAQYLYVCSWGYFDPLLTTPAPDAGNRPSWPSWMLGVGVALILLGLGYLYYRRKARQREEELMHRTTPSSSICSTHEIAGLEIYEAMPIDDIPDHQDDFIATPVGDGTSEEVFRAMPIGDSTDDRVHDAMPISDVTGDRLHDAMPVSSTTN</sequence>
<evidence type="ECO:0000256" key="2">
    <source>
        <dbReference type="ARBA" id="ARBA00022737"/>
    </source>
</evidence>
<accession>A0A6G0WV99</accession>
<evidence type="ECO:0000313" key="5">
    <source>
        <dbReference type="Proteomes" id="UP000481153"/>
    </source>
</evidence>
<keyword evidence="1" id="KW-0433">Leucine-rich repeat</keyword>
<evidence type="ECO:0000256" key="1">
    <source>
        <dbReference type="ARBA" id="ARBA00022614"/>
    </source>
</evidence>
<keyword evidence="2" id="KW-0677">Repeat</keyword>
<dbReference type="InterPro" id="IPR032675">
    <property type="entry name" value="LRR_dom_sf"/>
</dbReference>
<feature type="transmembrane region" description="Helical" evidence="3">
    <location>
        <begin position="256"/>
        <end position="277"/>
    </location>
</feature>
<gene>
    <name evidence="4" type="ORF">Ae201684_011356</name>
</gene>
<organism evidence="4 5">
    <name type="scientific">Aphanomyces euteiches</name>
    <dbReference type="NCBI Taxonomy" id="100861"/>
    <lineage>
        <taxon>Eukaryota</taxon>
        <taxon>Sar</taxon>
        <taxon>Stramenopiles</taxon>
        <taxon>Oomycota</taxon>
        <taxon>Saprolegniomycetes</taxon>
        <taxon>Saprolegniales</taxon>
        <taxon>Verrucalvaceae</taxon>
        <taxon>Aphanomyces</taxon>
    </lineage>
</organism>
<dbReference type="AlphaFoldDB" id="A0A6G0WV99"/>
<proteinExistence type="predicted"/>
<dbReference type="SUPFAM" id="SSF52058">
    <property type="entry name" value="L domain-like"/>
    <property type="match status" value="1"/>
</dbReference>
<dbReference type="EMBL" id="VJMJ01000143">
    <property type="protein sequence ID" value="KAF0731455.1"/>
    <property type="molecule type" value="Genomic_DNA"/>
</dbReference>
<keyword evidence="3" id="KW-1133">Transmembrane helix</keyword>
<reference evidence="4 5" key="1">
    <citation type="submission" date="2019-07" db="EMBL/GenBank/DDBJ databases">
        <title>Genomics analysis of Aphanomyces spp. identifies a new class of oomycete effector associated with host adaptation.</title>
        <authorList>
            <person name="Gaulin E."/>
        </authorList>
    </citation>
    <scope>NUCLEOTIDE SEQUENCE [LARGE SCALE GENOMIC DNA]</scope>
    <source>
        <strain evidence="4 5">ATCC 201684</strain>
    </source>
</reference>
<protein>
    <submittedName>
        <fullName evidence="4">Uncharacterized protein</fullName>
    </submittedName>
</protein>
<keyword evidence="3" id="KW-0812">Transmembrane</keyword>
<comment type="caution">
    <text evidence="4">The sequence shown here is derived from an EMBL/GenBank/DDBJ whole genome shotgun (WGS) entry which is preliminary data.</text>
</comment>
<evidence type="ECO:0000313" key="4">
    <source>
        <dbReference type="EMBL" id="KAF0731455.1"/>
    </source>
</evidence>
<keyword evidence="3" id="KW-0472">Membrane</keyword>
<dbReference type="Gene3D" id="3.80.10.10">
    <property type="entry name" value="Ribonuclease Inhibitor"/>
    <property type="match status" value="1"/>
</dbReference>